<keyword evidence="4" id="KW-0539">Nucleus</keyword>
<feature type="compositionally biased region" description="Polar residues" evidence="5">
    <location>
        <begin position="40"/>
        <end position="66"/>
    </location>
</feature>
<keyword evidence="8" id="KW-1185">Reference proteome</keyword>
<dbReference type="PROSITE" id="PS51119">
    <property type="entry name" value="TAFH"/>
    <property type="match status" value="1"/>
</dbReference>
<feature type="compositionally biased region" description="Basic and acidic residues" evidence="5">
    <location>
        <begin position="224"/>
        <end position="235"/>
    </location>
</feature>
<feature type="compositionally biased region" description="Low complexity" evidence="5">
    <location>
        <begin position="342"/>
        <end position="353"/>
    </location>
</feature>
<dbReference type="AlphaFoldDB" id="A0A0L7RDT8"/>
<evidence type="ECO:0000313" key="8">
    <source>
        <dbReference type="Proteomes" id="UP000053825"/>
    </source>
</evidence>
<keyword evidence="2" id="KW-0805">Transcription regulation</keyword>
<dbReference type="InterPro" id="IPR003894">
    <property type="entry name" value="TAFH_NHR1"/>
</dbReference>
<gene>
    <name evidence="7" type="ORF">WH47_09541</name>
</gene>
<feature type="region of interest" description="Disordered" evidence="5">
    <location>
        <begin position="39"/>
        <end position="68"/>
    </location>
</feature>
<comment type="subcellular location">
    <subcellularLocation>
        <location evidence="1">Nucleus</location>
    </subcellularLocation>
</comment>
<dbReference type="SMART" id="SM00549">
    <property type="entry name" value="TAFH"/>
    <property type="match status" value="1"/>
</dbReference>
<feature type="region of interest" description="Disordered" evidence="5">
    <location>
        <begin position="496"/>
        <end position="540"/>
    </location>
</feature>
<dbReference type="PRINTS" id="PR01875">
    <property type="entry name" value="ETOFAMILY"/>
</dbReference>
<dbReference type="InterPro" id="IPR037249">
    <property type="entry name" value="TAFH/NHR1_dom_sf"/>
</dbReference>
<reference evidence="7 8" key="1">
    <citation type="submission" date="2015-07" db="EMBL/GenBank/DDBJ databases">
        <title>The genome of Habropoda laboriosa.</title>
        <authorList>
            <person name="Pan H."/>
            <person name="Kapheim K."/>
        </authorList>
    </citation>
    <scope>NUCLEOTIDE SEQUENCE [LARGE SCALE GENOMIC DNA]</scope>
    <source>
        <strain evidence="7">0110345459</strain>
    </source>
</reference>
<dbReference type="PANTHER" id="PTHR10379:SF14">
    <property type="entry name" value="NERVY, ISOFORM D"/>
    <property type="match status" value="1"/>
</dbReference>
<feature type="compositionally biased region" description="Low complexity" evidence="5">
    <location>
        <begin position="311"/>
        <end position="332"/>
    </location>
</feature>
<keyword evidence="3" id="KW-0804">Transcription</keyword>
<dbReference type="OrthoDB" id="2951111at2759"/>
<feature type="domain" description="TAFH" evidence="6">
    <location>
        <begin position="360"/>
        <end position="458"/>
    </location>
</feature>
<feature type="compositionally biased region" description="Polar residues" evidence="5">
    <location>
        <begin position="501"/>
        <end position="519"/>
    </location>
</feature>
<sequence>MLIAGKKLAHESMKAEGGMASSTILHKVKVKEEAKECCGGSQQPVASNSNGVPSVNASSQPSNAPHQHTPAIACYPSAPASSVLVNTDSFPVDLDLKTKIRGRSVGWLVGWFVRSFVRWLVGWLVHWLTAWTRRDKARPTLPAGFCSRLISYPVHRRHPRRCRSRRRQLSPSVLTSSQGLSAEWSTCALSISVGARGGTVVYEDNEPLLSRVLQVAPRPPSSAVREKSSREDAQSEVHSPSTNHQRIPASGVPPPPPTGQSKQSENGNRAEYKGTSGCSGFSDNDSPLPSRCPLKPESDDSAIGCGGSGSSGNEASSTAASGNAGGPAAAAATNCRTEEQQNDSSASSNTSTTNGTRCIAGVFACHGELKSVLGTVVKFATGISPDTGDTVLTFVLALLSGTMTAEEFHSALQEATNYSLKGFVLPHLKQQLPSLQRDLSNAARASNQSCAQFLRSNEVAVLEAVGLVAAAEPVDIFGEQPGNGIGSGNGGNQCSAHYGIRSNSNPGVGSIQHANNTTGGLHHYSSGASHAPKRRASDTP</sequence>
<dbReference type="GO" id="GO:0006351">
    <property type="term" value="P:DNA-templated transcription"/>
    <property type="evidence" value="ECO:0007669"/>
    <property type="project" value="InterPro"/>
</dbReference>
<protein>
    <submittedName>
        <fullName evidence="7">Protein CBFA2T3</fullName>
    </submittedName>
</protein>
<name>A0A0L7RDT8_9HYME</name>
<feature type="region of interest" description="Disordered" evidence="5">
    <location>
        <begin position="213"/>
        <end position="353"/>
    </location>
</feature>
<dbReference type="PANTHER" id="PTHR10379">
    <property type="entry name" value="MTG8 ETO EIGHT TWENTY ONE PROTEIN"/>
    <property type="match status" value="1"/>
</dbReference>
<dbReference type="Pfam" id="PF07531">
    <property type="entry name" value="TAFH"/>
    <property type="match status" value="1"/>
</dbReference>
<evidence type="ECO:0000256" key="3">
    <source>
        <dbReference type="ARBA" id="ARBA00023163"/>
    </source>
</evidence>
<accession>A0A0L7RDT8</accession>
<evidence type="ECO:0000256" key="2">
    <source>
        <dbReference type="ARBA" id="ARBA00023015"/>
    </source>
</evidence>
<evidence type="ECO:0000256" key="4">
    <source>
        <dbReference type="ARBA" id="ARBA00023242"/>
    </source>
</evidence>
<dbReference type="Proteomes" id="UP000053825">
    <property type="component" value="Unassembled WGS sequence"/>
</dbReference>
<dbReference type="SUPFAM" id="SSF158553">
    <property type="entry name" value="TAFH domain-like"/>
    <property type="match status" value="1"/>
</dbReference>
<proteinExistence type="predicted"/>
<dbReference type="GO" id="GO:0003714">
    <property type="term" value="F:transcription corepressor activity"/>
    <property type="evidence" value="ECO:0007669"/>
    <property type="project" value="InterPro"/>
</dbReference>
<dbReference type="EMBL" id="KQ414613">
    <property type="protein sequence ID" value="KOC68984.1"/>
    <property type="molecule type" value="Genomic_DNA"/>
</dbReference>
<dbReference type="Gene3D" id="1.20.120.1110">
    <property type="entry name" value="TAFH/NHR1 domain"/>
    <property type="match status" value="1"/>
</dbReference>
<organism evidence="7 8">
    <name type="scientific">Habropoda laboriosa</name>
    <dbReference type="NCBI Taxonomy" id="597456"/>
    <lineage>
        <taxon>Eukaryota</taxon>
        <taxon>Metazoa</taxon>
        <taxon>Ecdysozoa</taxon>
        <taxon>Arthropoda</taxon>
        <taxon>Hexapoda</taxon>
        <taxon>Insecta</taxon>
        <taxon>Pterygota</taxon>
        <taxon>Neoptera</taxon>
        <taxon>Endopterygota</taxon>
        <taxon>Hymenoptera</taxon>
        <taxon>Apocrita</taxon>
        <taxon>Aculeata</taxon>
        <taxon>Apoidea</taxon>
        <taxon>Anthophila</taxon>
        <taxon>Apidae</taxon>
        <taxon>Habropoda</taxon>
    </lineage>
</organism>
<evidence type="ECO:0000256" key="5">
    <source>
        <dbReference type="SAM" id="MobiDB-lite"/>
    </source>
</evidence>
<evidence type="ECO:0000256" key="1">
    <source>
        <dbReference type="ARBA" id="ARBA00004123"/>
    </source>
</evidence>
<evidence type="ECO:0000313" key="7">
    <source>
        <dbReference type="EMBL" id="KOC68984.1"/>
    </source>
</evidence>
<feature type="compositionally biased region" description="Polar residues" evidence="5">
    <location>
        <begin position="276"/>
        <end position="287"/>
    </location>
</feature>
<dbReference type="GO" id="GO:0005634">
    <property type="term" value="C:nucleus"/>
    <property type="evidence" value="ECO:0007669"/>
    <property type="project" value="UniProtKB-SubCell"/>
</dbReference>
<dbReference type="InterPro" id="IPR013289">
    <property type="entry name" value="CBFA2T1/2/3"/>
</dbReference>
<dbReference type="STRING" id="597456.A0A0L7RDT8"/>
<evidence type="ECO:0000259" key="6">
    <source>
        <dbReference type="PROSITE" id="PS51119"/>
    </source>
</evidence>
<feature type="compositionally biased region" description="Polar residues" evidence="5">
    <location>
        <begin position="236"/>
        <end position="245"/>
    </location>
</feature>